<evidence type="ECO:0000256" key="11">
    <source>
        <dbReference type="ARBA" id="ARBA00032555"/>
    </source>
</evidence>
<feature type="transmembrane region" description="Helical" evidence="12">
    <location>
        <begin position="248"/>
        <end position="269"/>
    </location>
</feature>
<keyword evidence="4" id="KW-0813">Transport</keyword>
<evidence type="ECO:0000256" key="8">
    <source>
        <dbReference type="ARBA" id="ARBA00023065"/>
    </source>
</evidence>
<feature type="transmembrane region" description="Helical" evidence="12">
    <location>
        <begin position="214"/>
        <end position="236"/>
    </location>
</feature>
<organism evidence="13 14">
    <name type="scientific">Reticulomyxa filosa</name>
    <dbReference type="NCBI Taxonomy" id="46433"/>
    <lineage>
        <taxon>Eukaryota</taxon>
        <taxon>Sar</taxon>
        <taxon>Rhizaria</taxon>
        <taxon>Retaria</taxon>
        <taxon>Foraminifera</taxon>
        <taxon>Monothalamids</taxon>
        <taxon>Reticulomyxidae</taxon>
        <taxon>Reticulomyxa</taxon>
    </lineage>
</organism>
<evidence type="ECO:0000256" key="2">
    <source>
        <dbReference type="ARBA" id="ARBA00004651"/>
    </source>
</evidence>
<keyword evidence="9 12" id="KW-0472">Membrane</keyword>
<accession>X6MET3</accession>
<evidence type="ECO:0000313" key="13">
    <source>
        <dbReference type="EMBL" id="ETO11902.1"/>
    </source>
</evidence>
<comment type="subcellular location">
    <subcellularLocation>
        <location evidence="2">Cell membrane</location>
        <topology evidence="2">Multi-pass membrane protein</topology>
    </subcellularLocation>
</comment>
<keyword evidence="5" id="KW-1003">Cell membrane</keyword>
<dbReference type="PANTHER" id="PTHR23516:SF1">
    <property type="entry name" value="MOLYBDATE-ANION TRANSPORTER"/>
    <property type="match status" value="1"/>
</dbReference>
<comment type="caution">
    <text evidence="13">The sequence shown here is derived from an EMBL/GenBank/DDBJ whole genome shotgun (WGS) entry which is preliminary data.</text>
</comment>
<name>X6MET3_RETFI</name>
<dbReference type="GO" id="GO:0015098">
    <property type="term" value="F:molybdate ion transmembrane transporter activity"/>
    <property type="evidence" value="ECO:0007669"/>
    <property type="project" value="InterPro"/>
</dbReference>
<dbReference type="AlphaFoldDB" id="X6MET3"/>
<protein>
    <recommendedName>
        <fullName evidence="3">Molybdate-anion transporter</fullName>
    </recommendedName>
    <alternativeName>
        <fullName evidence="10">Major facilitator superfamily domain-containing protein 5</fullName>
    </alternativeName>
    <alternativeName>
        <fullName evidence="11">Molybdate transporter 2 homolog</fullName>
    </alternativeName>
</protein>
<dbReference type="EMBL" id="ASPP01021901">
    <property type="protein sequence ID" value="ETO11902.1"/>
    <property type="molecule type" value="Genomic_DNA"/>
</dbReference>
<evidence type="ECO:0000256" key="1">
    <source>
        <dbReference type="ARBA" id="ARBA00003019"/>
    </source>
</evidence>
<dbReference type="Proteomes" id="UP000023152">
    <property type="component" value="Unassembled WGS sequence"/>
</dbReference>
<feature type="transmembrane region" description="Helical" evidence="12">
    <location>
        <begin position="366"/>
        <end position="385"/>
    </location>
</feature>
<evidence type="ECO:0000256" key="5">
    <source>
        <dbReference type="ARBA" id="ARBA00022475"/>
    </source>
</evidence>
<evidence type="ECO:0000256" key="7">
    <source>
        <dbReference type="ARBA" id="ARBA00022989"/>
    </source>
</evidence>
<feature type="transmembrane region" description="Helical" evidence="12">
    <location>
        <begin position="95"/>
        <end position="115"/>
    </location>
</feature>
<keyword evidence="6 12" id="KW-0812">Transmembrane</keyword>
<sequence>MNFDLLREHHIHFLVLFLVVLYLKSRLGWNLFLEKKTVNNNAETTKKFYQFQGSYVVIFLMVMLADWMQQKQKLKQIKGPYVYQLYHSYGYPQEAIALLFVVGFGTAGVFGIIVGGLTDRFGRRLTCISFCIFYMIACITKHYSDFRVLMLGRSCYTYCCTFLSQKKKKKKKKRFLGGVSTAILFSGFESYMVTHHHLCHFPSGLLSDTFQLAWGWNSIVAVLAGVITSTAVHIYSQYNIFGGTPPEVAAFDCSSLALIVAMVLIWNQWEENYGDVTSNVSDTIAKSIKAFRTDKKIFLLGVIQSGFESSMYLCNKFIYLFIHFFFFIMLGNNERPSKLNKNTVVFMWSPSLEKVSGDRSRVDHGWIFANFMLCCLIGNDVYGGLTKRLNWSAEYICLILCVGSGHFPHTLFFFFFFKKKKIRAYYIYIYVYLVLLLVLFVCTAVCMFIVMANSYEIRLLSFFIFEFFVGLWFPTVGVLRGRYVQDEIRATVMNIFRIPLNLIVVFVLWNIESWGPYVWYLNALLLSLSAATVYHLGQMGNLTSAISHVTGDHFVDKKIDIERDYDEETLPDDDMELLNEHSGH</sequence>
<comment type="function">
    <text evidence="1">Mediates high-affinity intracellular uptake of the rare oligo-element molybdenum.</text>
</comment>
<feature type="transmembrane region" description="Helical" evidence="12">
    <location>
        <begin position="310"/>
        <end position="331"/>
    </location>
</feature>
<feature type="transmembrane region" description="Helical" evidence="12">
    <location>
        <begin position="429"/>
        <end position="451"/>
    </location>
</feature>
<evidence type="ECO:0000256" key="9">
    <source>
        <dbReference type="ARBA" id="ARBA00023136"/>
    </source>
</evidence>
<evidence type="ECO:0000256" key="6">
    <source>
        <dbReference type="ARBA" id="ARBA00022692"/>
    </source>
</evidence>
<feature type="transmembrane region" description="Helical" evidence="12">
    <location>
        <begin position="49"/>
        <end position="68"/>
    </location>
</feature>
<dbReference type="OrthoDB" id="263957at2759"/>
<dbReference type="InterPro" id="IPR036259">
    <property type="entry name" value="MFS_trans_sf"/>
</dbReference>
<feature type="transmembrane region" description="Helical" evidence="12">
    <location>
        <begin position="457"/>
        <end position="479"/>
    </location>
</feature>
<keyword evidence="8" id="KW-0406">Ion transport</keyword>
<feature type="transmembrane region" description="Helical" evidence="12">
    <location>
        <begin position="12"/>
        <end position="29"/>
    </location>
</feature>
<evidence type="ECO:0000256" key="4">
    <source>
        <dbReference type="ARBA" id="ARBA00022448"/>
    </source>
</evidence>
<evidence type="ECO:0000313" key="14">
    <source>
        <dbReference type="Proteomes" id="UP000023152"/>
    </source>
</evidence>
<dbReference type="SUPFAM" id="SSF103473">
    <property type="entry name" value="MFS general substrate transporter"/>
    <property type="match status" value="1"/>
</dbReference>
<evidence type="ECO:0000256" key="10">
    <source>
        <dbReference type="ARBA" id="ARBA00030646"/>
    </source>
</evidence>
<dbReference type="GO" id="GO:0005886">
    <property type="term" value="C:plasma membrane"/>
    <property type="evidence" value="ECO:0007669"/>
    <property type="project" value="UniProtKB-SubCell"/>
</dbReference>
<dbReference type="OMA" id="VFMWVPT"/>
<dbReference type="InterPro" id="IPR008509">
    <property type="entry name" value="MOT2/MFSD5"/>
</dbReference>
<dbReference type="GO" id="GO:0006811">
    <property type="term" value="P:monoatomic ion transport"/>
    <property type="evidence" value="ECO:0007669"/>
    <property type="project" value="UniProtKB-KW"/>
</dbReference>
<feature type="transmembrane region" description="Helical" evidence="12">
    <location>
        <begin position="517"/>
        <end position="537"/>
    </location>
</feature>
<dbReference type="Gene3D" id="1.20.1250.20">
    <property type="entry name" value="MFS general substrate transporter like domains"/>
    <property type="match status" value="1"/>
</dbReference>
<dbReference type="Pfam" id="PF05631">
    <property type="entry name" value="MFS_5"/>
    <property type="match status" value="3"/>
</dbReference>
<keyword evidence="7 12" id="KW-1133">Transmembrane helix</keyword>
<gene>
    <name evidence="13" type="ORF">RFI_25472</name>
</gene>
<feature type="transmembrane region" description="Helical" evidence="12">
    <location>
        <begin position="491"/>
        <end position="511"/>
    </location>
</feature>
<feature type="transmembrane region" description="Helical" evidence="12">
    <location>
        <begin position="391"/>
        <end position="417"/>
    </location>
</feature>
<evidence type="ECO:0000256" key="3">
    <source>
        <dbReference type="ARBA" id="ARBA00021242"/>
    </source>
</evidence>
<feature type="transmembrane region" description="Helical" evidence="12">
    <location>
        <begin position="175"/>
        <end position="194"/>
    </location>
</feature>
<keyword evidence="14" id="KW-1185">Reference proteome</keyword>
<proteinExistence type="predicted"/>
<dbReference type="PANTHER" id="PTHR23516">
    <property type="entry name" value="SAM (S-ADENOSYL METHIONINE) TRANSPORTER"/>
    <property type="match status" value="1"/>
</dbReference>
<reference evidence="13 14" key="1">
    <citation type="journal article" date="2013" name="Curr. Biol.">
        <title>The Genome of the Foraminiferan Reticulomyxa filosa.</title>
        <authorList>
            <person name="Glockner G."/>
            <person name="Hulsmann N."/>
            <person name="Schleicher M."/>
            <person name="Noegel A.A."/>
            <person name="Eichinger L."/>
            <person name="Gallinger C."/>
            <person name="Pawlowski J."/>
            <person name="Sierra R."/>
            <person name="Euteneuer U."/>
            <person name="Pillet L."/>
            <person name="Moustafa A."/>
            <person name="Platzer M."/>
            <person name="Groth M."/>
            <person name="Szafranski K."/>
            <person name="Schliwa M."/>
        </authorList>
    </citation>
    <scope>NUCLEOTIDE SEQUENCE [LARGE SCALE GENOMIC DNA]</scope>
</reference>
<evidence type="ECO:0000256" key="12">
    <source>
        <dbReference type="SAM" id="Phobius"/>
    </source>
</evidence>